<name>A0ABD7MSQ2_CORUL</name>
<reference evidence="1 2" key="1">
    <citation type="submission" date="2018-06" db="EMBL/GenBank/DDBJ databases">
        <authorList>
            <consortium name="Pathogen Informatics"/>
            <person name="Doyle S."/>
        </authorList>
    </citation>
    <scope>NUCLEOTIDE SEQUENCE [LARGE SCALE GENOMIC DNA]</scope>
    <source>
        <strain evidence="1 2">NCTC7908</strain>
    </source>
</reference>
<dbReference type="AlphaFoldDB" id="A0ABD7MSQ2"/>
<evidence type="ECO:0000313" key="1">
    <source>
        <dbReference type="EMBL" id="SQG51120.1"/>
    </source>
</evidence>
<gene>
    <name evidence="1" type="ORF">NCTC7908_01061</name>
</gene>
<sequence length="40" mass="4609">MSFLRTQEKLSWAFISGVRSTVLKNDNYGLSCVIYPRATR</sequence>
<evidence type="ECO:0000313" key="2">
    <source>
        <dbReference type="Proteomes" id="UP000248741"/>
    </source>
</evidence>
<protein>
    <submittedName>
        <fullName evidence="1">Uncharacterized protein</fullName>
    </submittedName>
</protein>
<dbReference type="Proteomes" id="UP000248741">
    <property type="component" value="Chromosome 1"/>
</dbReference>
<proteinExistence type="predicted"/>
<dbReference type="KEGG" id="cuz:Cul05146_0860"/>
<organism evidence="1 2">
    <name type="scientific">Corynebacterium ulcerans</name>
    <dbReference type="NCBI Taxonomy" id="65058"/>
    <lineage>
        <taxon>Bacteria</taxon>
        <taxon>Bacillati</taxon>
        <taxon>Actinomycetota</taxon>
        <taxon>Actinomycetes</taxon>
        <taxon>Mycobacteriales</taxon>
        <taxon>Corynebacteriaceae</taxon>
        <taxon>Corynebacterium</taxon>
    </lineage>
</organism>
<dbReference type="EMBL" id="LS483400">
    <property type="protein sequence ID" value="SQG51120.1"/>
    <property type="molecule type" value="Genomic_DNA"/>
</dbReference>
<accession>A0ABD7MSQ2</accession>